<dbReference type="Pfam" id="PF03401">
    <property type="entry name" value="TctC"/>
    <property type="match status" value="1"/>
</dbReference>
<evidence type="ECO:0000256" key="2">
    <source>
        <dbReference type="SAM" id="SignalP"/>
    </source>
</evidence>
<name>A0A679J460_VARPD</name>
<feature type="signal peptide" evidence="2">
    <location>
        <begin position="1"/>
        <end position="30"/>
    </location>
</feature>
<evidence type="ECO:0000256" key="1">
    <source>
        <dbReference type="ARBA" id="ARBA00006987"/>
    </source>
</evidence>
<feature type="chain" id="PRO_5025516866" description="ABC transporter substrate-binding protein" evidence="2">
    <location>
        <begin position="31"/>
        <end position="329"/>
    </location>
</feature>
<dbReference type="InterPro" id="IPR005064">
    <property type="entry name" value="BUG"/>
</dbReference>
<dbReference type="PIRSF" id="PIRSF017082">
    <property type="entry name" value="YflP"/>
    <property type="match status" value="1"/>
</dbReference>
<proteinExistence type="inferred from homology"/>
<keyword evidence="2" id="KW-0732">Signal</keyword>
<evidence type="ECO:0008006" key="4">
    <source>
        <dbReference type="Google" id="ProtNLM"/>
    </source>
</evidence>
<dbReference type="Gene3D" id="3.40.190.150">
    <property type="entry name" value="Bordetella uptake gene, domain 1"/>
    <property type="match status" value="1"/>
</dbReference>
<dbReference type="InterPro" id="IPR006311">
    <property type="entry name" value="TAT_signal"/>
</dbReference>
<reference evidence="3" key="1">
    <citation type="submission" date="2019-12" db="EMBL/GenBank/DDBJ databases">
        <authorList>
            <person name="Cremers G."/>
        </authorList>
    </citation>
    <scope>NUCLEOTIDE SEQUENCE</scope>
    <source>
        <strain evidence="3">Vvax</strain>
    </source>
</reference>
<dbReference type="PROSITE" id="PS51318">
    <property type="entry name" value="TAT"/>
    <property type="match status" value="1"/>
</dbReference>
<dbReference type="InterPro" id="IPR042100">
    <property type="entry name" value="Bug_dom1"/>
</dbReference>
<organism evidence="3">
    <name type="scientific">Variovorax paradoxus</name>
    <dbReference type="NCBI Taxonomy" id="34073"/>
    <lineage>
        <taxon>Bacteria</taxon>
        <taxon>Pseudomonadati</taxon>
        <taxon>Pseudomonadota</taxon>
        <taxon>Betaproteobacteria</taxon>
        <taxon>Burkholderiales</taxon>
        <taxon>Comamonadaceae</taxon>
        <taxon>Variovorax</taxon>
    </lineage>
</organism>
<dbReference type="Gene3D" id="3.40.190.10">
    <property type="entry name" value="Periplasmic binding protein-like II"/>
    <property type="match status" value="1"/>
</dbReference>
<gene>
    <name evidence="3" type="ORF">VVAX_04702</name>
</gene>
<dbReference type="PANTHER" id="PTHR42928:SF5">
    <property type="entry name" value="BLR1237 PROTEIN"/>
    <property type="match status" value="1"/>
</dbReference>
<dbReference type="RefSeq" id="WP_339092214.1">
    <property type="nucleotide sequence ID" value="NZ_LR743507.1"/>
</dbReference>
<evidence type="ECO:0000313" key="3">
    <source>
        <dbReference type="EMBL" id="CAA2108190.1"/>
    </source>
</evidence>
<accession>A0A679J460</accession>
<dbReference type="AlphaFoldDB" id="A0A679J460"/>
<dbReference type="EMBL" id="LR743507">
    <property type="protein sequence ID" value="CAA2108190.1"/>
    <property type="molecule type" value="Genomic_DNA"/>
</dbReference>
<sequence>MSAFFSRRKLMAWGIALAAGAPLMHGTAHAQSPALDGPLALVVGYAPGGSTDRMARLIAERLAPKLGVKVTVENRPGEGGRLAAKEVKRTPAGQNALMLGNPAVMVVAPLVFKDAGYDPDKDFVPVSQVSSYDFALAVGNKLQLDRAMFLVGRLWAHPEEAVFGVPATGSLPHFFGLMVGDALSVQPQIKSYGGSAPLSADLIGGSLPIAIDTLDSVYPQHVAGKIRILAVSGKKRASFAPNIPTFREAGMKIDADGWNTFFAPSTMAPAKVQLLSGAIHDVMKDPGLQKAADALYITPVVSTAAETAQMLKTYRQQWEPVVRRSGFQP</sequence>
<dbReference type="PANTHER" id="PTHR42928">
    <property type="entry name" value="TRICARBOXYLATE-BINDING PROTEIN"/>
    <property type="match status" value="1"/>
</dbReference>
<comment type="similarity">
    <text evidence="1">Belongs to the UPF0065 (bug) family.</text>
</comment>
<protein>
    <recommendedName>
        <fullName evidence="4">ABC transporter substrate-binding protein</fullName>
    </recommendedName>
</protein>